<evidence type="ECO:0000313" key="3">
    <source>
        <dbReference type="Proteomes" id="UP001595882"/>
    </source>
</evidence>
<reference evidence="3" key="1">
    <citation type="journal article" date="2019" name="Int. J. Syst. Evol. Microbiol.">
        <title>The Global Catalogue of Microorganisms (GCM) 10K type strain sequencing project: providing services to taxonomists for standard genome sequencing and annotation.</title>
        <authorList>
            <consortium name="The Broad Institute Genomics Platform"/>
            <consortium name="The Broad Institute Genome Sequencing Center for Infectious Disease"/>
            <person name="Wu L."/>
            <person name="Ma J."/>
        </authorList>
    </citation>
    <scope>NUCLEOTIDE SEQUENCE [LARGE SCALE GENOMIC DNA]</scope>
    <source>
        <strain evidence="3">CCUG 37865</strain>
    </source>
</reference>
<keyword evidence="3" id="KW-1185">Reference proteome</keyword>
<sequence length="158" mass="18224">MQKLCVIPCGKRKIWDKYPNAGAVKAEKAYTGIFRQLTLAYAEKFFLQNVTISAKHGFLLPDDLIFENYDLTFHKSNPEVITTDRLKGQLKEKQLDHFKHIIVLTGKKYQPIMEEVFDQADLIEYPLLGTRGIGDMQRRLKKSILYGQPIHTEKGGIR</sequence>
<organism evidence="2 3">
    <name type="scientific">Gracilibacillus xinjiangensis</name>
    <dbReference type="NCBI Taxonomy" id="1193282"/>
    <lineage>
        <taxon>Bacteria</taxon>
        <taxon>Bacillati</taxon>
        <taxon>Bacillota</taxon>
        <taxon>Bacilli</taxon>
        <taxon>Bacillales</taxon>
        <taxon>Bacillaceae</taxon>
        <taxon>Gracilibacillus</taxon>
    </lineage>
</organism>
<comment type="caution">
    <text evidence="2">The sequence shown here is derived from an EMBL/GenBank/DDBJ whole genome shotgun (WGS) entry which is preliminary data.</text>
</comment>
<feature type="domain" description="DUF6884" evidence="1">
    <location>
        <begin position="21"/>
        <end position="138"/>
    </location>
</feature>
<protein>
    <submittedName>
        <fullName evidence="2">DUF6884 domain-containing protein</fullName>
    </submittedName>
</protein>
<evidence type="ECO:0000259" key="1">
    <source>
        <dbReference type="Pfam" id="PF21818"/>
    </source>
</evidence>
<dbReference type="RefSeq" id="WP_390253688.1">
    <property type="nucleotide sequence ID" value="NZ_JBHSDT010000008.1"/>
</dbReference>
<name>A0ABV8X031_9BACI</name>
<dbReference type="InterPro" id="IPR049251">
    <property type="entry name" value="DUF6884"/>
</dbReference>
<proteinExistence type="predicted"/>
<dbReference type="Proteomes" id="UP001595882">
    <property type="component" value="Unassembled WGS sequence"/>
</dbReference>
<gene>
    <name evidence="2" type="ORF">ACFOY7_16890</name>
</gene>
<dbReference type="EMBL" id="JBHSDT010000008">
    <property type="protein sequence ID" value="MFC4404748.1"/>
    <property type="molecule type" value="Genomic_DNA"/>
</dbReference>
<accession>A0ABV8X031</accession>
<dbReference type="Pfam" id="PF21818">
    <property type="entry name" value="DUF6884"/>
    <property type="match status" value="1"/>
</dbReference>
<evidence type="ECO:0000313" key="2">
    <source>
        <dbReference type="EMBL" id="MFC4404748.1"/>
    </source>
</evidence>